<dbReference type="OrthoDB" id="9810515at2"/>
<evidence type="ECO:0000313" key="2">
    <source>
        <dbReference type="EMBL" id="GEP94601.1"/>
    </source>
</evidence>
<dbReference type="Pfam" id="PF13472">
    <property type="entry name" value="Lipase_GDSL_2"/>
    <property type="match status" value="1"/>
</dbReference>
<name>A0A512RFX6_9BACT</name>
<dbReference type="InterPro" id="IPR013830">
    <property type="entry name" value="SGNH_hydro"/>
</dbReference>
<organism evidence="2 3">
    <name type="scientific">Chitinophaga cymbidii</name>
    <dbReference type="NCBI Taxonomy" id="1096750"/>
    <lineage>
        <taxon>Bacteria</taxon>
        <taxon>Pseudomonadati</taxon>
        <taxon>Bacteroidota</taxon>
        <taxon>Chitinophagia</taxon>
        <taxon>Chitinophagales</taxon>
        <taxon>Chitinophagaceae</taxon>
        <taxon>Chitinophaga</taxon>
    </lineage>
</organism>
<dbReference type="Gene3D" id="3.40.50.1110">
    <property type="entry name" value="SGNH hydrolase"/>
    <property type="match status" value="1"/>
</dbReference>
<dbReference type="Gene3D" id="2.60.120.1360">
    <property type="match status" value="1"/>
</dbReference>
<proteinExistence type="predicted"/>
<gene>
    <name evidence="2" type="ORF">CCY01nite_08610</name>
</gene>
<dbReference type="EMBL" id="BKAU01000001">
    <property type="protein sequence ID" value="GEP94601.1"/>
    <property type="molecule type" value="Genomic_DNA"/>
</dbReference>
<comment type="caution">
    <text evidence="2">The sequence shown here is derived from an EMBL/GenBank/DDBJ whole genome shotgun (WGS) entry which is preliminary data.</text>
</comment>
<accession>A0A512RFX6</accession>
<dbReference type="RefSeq" id="WP_146858147.1">
    <property type="nucleotide sequence ID" value="NZ_BKAU01000001.1"/>
</dbReference>
<dbReference type="AlphaFoldDB" id="A0A512RFX6"/>
<sequence length="456" mass="50616">MPTGNKHPYPLVIVMGTLLCLAALSLVQNGLSIGGHTLRRLDILADLRQPEPAADTSFVAQEITPPTDSTADSVAIAVRRDFLTYSGILDYGITAEGEGGGMQYFMQALKALRTGQRKKVRIAYFGDSMIEGDLITQDLRDSLQAYFGGEGVGYVPATSVVSGFRTSIGHTYSGNWTDYHFMNTPPSGTELGISGHVFVPSADSWVRYTPVKRERLDQFEEVSLLYGSGGRTVMVNNKPLQLGGNRKINAYSFTTDSTARALTLKFNGDEQTPFYGVCFESRNGIFLDNYSFRGISGIELARLSSGMWRQMRSVRPYDLIVLHYGANVLYRPENTKYDWYGKTMVRVVDSLHRIFPQTSILIVGTADKSYRKQGKYVTAPGVKALLKVQHRVAEKRGIAYWNLYSAMGGDGAMAKWVEGDTALANRDYTHFNFRGASKVGALLYKAIMDEYQQETF</sequence>
<reference evidence="2 3" key="1">
    <citation type="submission" date="2019-07" db="EMBL/GenBank/DDBJ databases">
        <title>Whole genome shotgun sequence of Chitinophaga cymbidii NBRC 109752.</title>
        <authorList>
            <person name="Hosoyama A."/>
            <person name="Uohara A."/>
            <person name="Ohji S."/>
            <person name="Ichikawa N."/>
        </authorList>
    </citation>
    <scope>NUCLEOTIDE SEQUENCE [LARGE SCALE GENOMIC DNA]</scope>
    <source>
        <strain evidence="2 3">NBRC 109752</strain>
    </source>
</reference>
<keyword evidence="3" id="KW-1185">Reference proteome</keyword>
<dbReference type="SUPFAM" id="SSF52266">
    <property type="entry name" value="SGNH hydrolase"/>
    <property type="match status" value="1"/>
</dbReference>
<dbReference type="Proteomes" id="UP000321436">
    <property type="component" value="Unassembled WGS sequence"/>
</dbReference>
<feature type="domain" description="SGNH hydrolase-type esterase" evidence="1">
    <location>
        <begin position="267"/>
        <end position="435"/>
    </location>
</feature>
<dbReference type="GO" id="GO:0016788">
    <property type="term" value="F:hydrolase activity, acting on ester bonds"/>
    <property type="evidence" value="ECO:0007669"/>
    <property type="project" value="UniProtKB-ARBA"/>
</dbReference>
<dbReference type="InterPro" id="IPR036514">
    <property type="entry name" value="SGNH_hydro_sf"/>
</dbReference>
<evidence type="ECO:0000259" key="1">
    <source>
        <dbReference type="Pfam" id="PF13472"/>
    </source>
</evidence>
<protein>
    <recommendedName>
        <fullName evidence="1">SGNH hydrolase-type esterase domain-containing protein</fullName>
    </recommendedName>
</protein>
<evidence type="ECO:0000313" key="3">
    <source>
        <dbReference type="Proteomes" id="UP000321436"/>
    </source>
</evidence>